<dbReference type="InterPro" id="IPR042070">
    <property type="entry name" value="PucR_C-HTH_sf"/>
</dbReference>
<feature type="domain" description="PucR C-terminal helix-turn-helix" evidence="2">
    <location>
        <begin position="80"/>
        <end position="119"/>
    </location>
</feature>
<accession>A0A2S2BP33</accession>
<keyword evidence="4" id="KW-1185">Reference proteome</keyword>
<dbReference type="Pfam" id="PF13556">
    <property type="entry name" value="HTH_30"/>
    <property type="match status" value="1"/>
</dbReference>
<evidence type="ECO:0000313" key="3">
    <source>
        <dbReference type="EMBL" id="AWK70387.1"/>
    </source>
</evidence>
<dbReference type="KEGG" id="roz:CBI38_01210"/>
<proteinExistence type="predicted"/>
<evidence type="ECO:0000259" key="2">
    <source>
        <dbReference type="Pfam" id="PF13556"/>
    </source>
</evidence>
<dbReference type="Proteomes" id="UP000245711">
    <property type="component" value="Chromosome"/>
</dbReference>
<protein>
    <recommendedName>
        <fullName evidence="2">PucR C-terminal helix-turn-helix domain-containing protein</fullName>
    </recommendedName>
</protein>
<dbReference type="InterPro" id="IPR025736">
    <property type="entry name" value="PucR_C-HTH_dom"/>
</dbReference>
<dbReference type="Gene3D" id="1.10.10.2840">
    <property type="entry name" value="PucR C-terminal helix-turn-helix domain"/>
    <property type="match status" value="1"/>
</dbReference>
<name>A0A2S2BP33_9NOCA</name>
<evidence type="ECO:0000313" key="4">
    <source>
        <dbReference type="Proteomes" id="UP000245711"/>
    </source>
</evidence>
<reference evidence="3 4" key="1">
    <citation type="submission" date="2017-05" db="EMBL/GenBank/DDBJ databases">
        <title>Isolation of Rhodococcus sp. S2-17 biodegrading of BP-3.</title>
        <authorList>
            <person name="Lee Y."/>
            <person name="Kim K.H."/>
            <person name="Chun B.H."/>
            <person name="Jung H.S."/>
            <person name="Jeon C.O."/>
        </authorList>
    </citation>
    <scope>NUCLEOTIDE SEQUENCE [LARGE SCALE GENOMIC DNA]</scope>
    <source>
        <strain evidence="3 4">S2-17</strain>
    </source>
</reference>
<dbReference type="AlphaFoldDB" id="A0A2S2BP33"/>
<dbReference type="EMBL" id="CP021354">
    <property type="protein sequence ID" value="AWK70387.1"/>
    <property type="molecule type" value="Genomic_DNA"/>
</dbReference>
<gene>
    <name evidence="3" type="ORF">CBI38_01210</name>
</gene>
<evidence type="ECO:0000256" key="1">
    <source>
        <dbReference type="SAM" id="MobiDB-lite"/>
    </source>
</evidence>
<organism evidence="3 4">
    <name type="scientific">Rhodococcus oxybenzonivorans</name>
    <dbReference type="NCBI Taxonomy" id="1990687"/>
    <lineage>
        <taxon>Bacteria</taxon>
        <taxon>Bacillati</taxon>
        <taxon>Actinomycetota</taxon>
        <taxon>Actinomycetes</taxon>
        <taxon>Mycobacteriales</taxon>
        <taxon>Nocardiaceae</taxon>
        <taxon>Rhodococcus</taxon>
    </lineage>
</organism>
<feature type="region of interest" description="Disordered" evidence="1">
    <location>
        <begin position="1"/>
        <end position="21"/>
    </location>
</feature>
<sequence>MRAGEPDGTLTRPRCNGAGSAEQTVGVGVHITQAEFAGDRTHGYVDERSVDQIRNPPAGCRPMPKASLWSRRRRPRMADLRSTVSLYLDMDHSLAKVASAEHISKNTVTYRVQKALSLFSAPR</sequence>